<gene>
    <name evidence="4" type="ORF">MNBD_BACTEROID01-407</name>
</gene>
<dbReference type="SUPFAM" id="SSF51261">
    <property type="entry name" value="Duplicated hybrid motif"/>
    <property type="match status" value="1"/>
</dbReference>
<sequence>MASKKAKKKIVEKLRGRYRLIIYNDTTFQSVWSMKLTRLKVFTVTSLVSSFLVALVIILIAATPLKEYIPGYPKKEYRQMLINNALLVDSLEKEIHSRDEFFSKIKTIIEGGIPKGNMPYDTSLKNKSINFKEYNHDSIFHDKIIEEQLNLSINSENKTSGNLYNIHFFTPVKGLITNKYDAPTNHLGIDLVSKANSRISSVLDGTVIFAGRTLDTGYVIYIQHTNNLVSVYKHNAELLKKVGDKVKAGGAIAIIGNSGELSTGPHLHFELWYNGIALDPERYIDF</sequence>
<organism evidence="4">
    <name type="scientific">hydrothermal vent metagenome</name>
    <dbReference type="NCBI Taxonomy" id="652676"/>
    <lineage>
        <taxon>unclassified sequences</taxon>
        <taxon>metagenomes</taxon>
        <taxon>ecological metagenomes</taxon>
    </lineage>
</organism>
<proteinExistence type="predicted"/>
<dbReference type="InterPro" id="IPR016047">
    <property type="entry name" value="M23ase_b-sheet_dom"/>
</dbReference>
<evidence type="ECO:0000256" key="1">
    <source>
        <dbReference type="ARBA" id="ARBA00022729"/>
    </source>
</evidence>
<dbReference type="PANTHER" id="PTHR21666:SF289">
    <property type="entry name" value="L-ALA--D-GLU ENDOPEPTIDASE"/>
    <property type="match status" value="1"/>
</dbReference>
<evidence type="ECO:0000259" key="3">
    <source>
        <dbReference type="Pfam" id="PF01551"/>
    </source>
</evidence>
<feature type="domain" description="M23ase beta-sheet core" evidence="3">
    <location>
        <begin position="185"/>
        <end position="280"/>
    </location>
</feature>
<evidence type="ECO:0000256" key="2">
    <source>
        <dbReference type="SAM" id="Phobius"/>
    </source>
</evidence>
<keyword evidence="1" id="KW-0732">Signal</keyword>
<keyword evidence="2" id="KW-1133">Transmembrane helix</keyword>
<dbReference type="CDD" id="cd12797">
    <property type="entry name" value="M23_peptidase"/>
    <property type="match status" value="1"/>
</dbReference>
<dbReference type="GO" id="GO:0004222">
    <property type="term" value="F:metalloendopeptidase activity"/>
    <property type="evidence" value="ECO:0007669"/>
    <property type="project" value="TreeGrafter"/>
</dbReference>
<dbReference type="Pfam" id="PF01551">
    <property type="entry name" value="Peptidase_M23"/>
    <property type="match status" value="1"/>
</dbReference>
<feature type="transmembrane region" description="Helical" evidence="2">
    <location>
        <begin position="41"/>
        <end position="62"/>
    </location>
</feature>
<keyword evidence="2" id="KW-0812">Transmembrane</keyword>
<keyword evidence="2" id="KW-0472">Membrane</keyword>
<dbReference type="AlphaFoldDB" id="A0A3B0TJX4"/>
<protein>
    <submittedName>
        <fullName evidence="4">Membrane proteins related to metalloendopeptidases</fullName>
    </submittedName>
</protein>
<name>A0A3B0TJX4_9ZZZZ</name>
<reference evidence="4" key="1">
    <citation type="submission" date="2018-06" db="EMBL/GenBank/DDBJ databases">
        <authorList>
            <person name="Zhirakovskaya E."/>
        </authorList>
    </citation>
    <scope>NUCLEOTIDE SEQUENCE</scope>
</reference>
<dbReference type="Gene3D" id="2.70.70.10">
    <property type="entry name" value="Glucose Permease (Domain IIA)"/>
    <property type="match status" value="1"/>
</dbReference>
<accession>A0A3B0TJX4</accession>
<evidence type="ECO:0000313" key="4">
    <source>
        <dbReference type="EMBL" id="VAW13597.1"/>
    </source>
</evidence>
<dbReference type="PANTHER" id="PTHR21666">
    <property type="entry name" value="PEPTIDASE-RELATED"/>
    <property type="match status" value="1"/>
</dbReference>
<dbReference type="InterPro" id="IPR050570">
    <property type="entry name" value="Cell_wall_metabolism_enzyme"/>
</dbReference>
<dbReference type="EMBL" id="UOEP01000024">
    <property type="protein sequence ID" value="VAW13597.1"/>
    <property type="molecule type" value="Genomic_DNA"/>
</dbReference>
<dbReference type="InterPro" id="IPR011055">
    <property type="entry name" value="Dup_hybrid_motif"/>
</dbReference>